<keyword evidence="3" id="KW-0804">Transcription</keyword>
<dbReference type="Gene3D" id="1.10.10.60">
    <property type="entry name" value="Homeodomain-like"/>
    <property type="match status" value="2"/>
</dbReference>
<dbReference type="PANTHER" id="PTHR43280">
    <property type="entry name" value="ARAC-FAMILY TRANSCRIPTIONAL REGULATOR"/>
    <property type="match status" value="1"/>
</dbReference>
<dbReference type="Pfam" id="PF00072">
    <property type="entry name" value="Response_reg"/>
    <property type="match status" value="1"/>
</dbReference>
<dbReference type="AlphaFoldDB" id="A0A9X2SC24"/>
<keyword evidence="2" id="KW-0238">DNA-binding</keyword>
<keyword evidence="4" id="KW-0597">Phosphoprotein</keyword>
<dbReference type="GO" id="GO:0003700">
    <property type="term" value="F:DNA-binding transcription factor activity"/>
    <property type="evidence" value="ECO:0007669"/>
    <property type="project" value="InterPro"/>
</dbReference>
<dbReference type="SUPFAM" id="SSF46689">
    <property type="entry name" value="Homeodomain-like"/>
    <property type="match status" value="2"/>
</dbReference>
<dbReference type="InterPro" id="IPR001789">
    <property type="entry name" value="Sig_transdc_resp-reg_receiver"/>
</dbReference>
<dbReference type="PANTHER" id="PTHR43280:SF10">
    <property type="entry name" value="REGULATORY PROTEIN POCR"/>
    <property type="match status" value="1"/>
</dbReference>
<evidence type="ECO:0000256" key="4">
    <source>
        <dbReference type="PROSITE-ProRule" id="PRU00169"/>
    </source>
</evidence>
<feature type="domain" description="Response regulatory" evidence="6">
    <location>
        <begin position="5"/>
        <end position="122"/>
    </location>
</feature>
<reference evidence="7" key="1">
    <citation type="submission" date="2022-08" db="EMBL/GenBank/DDBJ databases">
        <title>The genomic sequence of strain Paenibacillus sp. SCIV0701.</title>
        <authorList>
            <person name="Zhao H."/>
        </authorList>
    </citation>
    <scope>NUCLEOTIDE SEQUENCE</scope>
    <source>
        <strain evidence="7">SCIV0701</strain>
    </source>
</reference>
<dbReference type="PROSITE" id="PS50110">
    <property type="entry name" value="RESPONSE_REGULATORY"/>
    <property type="match status" value="1"/>
</dbReference>
<dbReference type="PROSITE" id="PS01124">
    <property type="entry name" value="HTH_ARAC_FAMILY_2"/>
    <property type="match status" value="1"/>
</dbReference>
<evidence type="ECO:0000259" key="5">
    <source>
        <dbReference type="PROSITE" id="PS01124"/>
    </source>
</evidence>
<name>A0A9X2SC24_9BACL</name>
<feature type="domain" description="HTH araC/xylS-type" evidence="5">
    <location>
        <begin position="411"/>
        <end position="509"/>
    </location>
</feature>
<evidence type="ECO:0000313" key="8">
    <source>
        <dbReference type="Proteomes" id="UP001141950"/>
    </source>
</evidence>
<dbReference type="InterPro" id="IPR009057">
    <property type="entry name" value="Homeodomain-like_sf"/>
</dbReference>
<keyword evidence="1" id="KW-0805">Transcription regulation</keyword>
<keyword evidence="8" id="KW-1185">Reference proteome</keyword>
<proteinExistence type="predicted"/>
<dbReference type="RefSeq" id="WP_257449570.1">
    <property type="nucleotide sequence ID" value="NZ_JANIPJ010000016.1"/>
</dbReference>
<dbReference type="GO" id="GO:0043565">
    <property type="term" value="F:sequence-specific DNA binding"/>
    <property type="evidence" value="ECO:0007669"/>
    <property type="project" value="InterPro"/>
</dbReference>
<gene>
    <name evidence="7" type="ORF">NQZ67_20545</name>
</gene>
<dbReference type="CDD" id="cd17536">
    <property type="entry name" value="REC_YesN-like"/>
    <property type="match status" value="1"/>
</dbReference>
<dbReference type="EMBL" id="JANIPJ010000016">
    <property type="protein sequence ID" value="MCR2806273.1"/>
    <property type="molecule type" value="Genomic_DNA"/>
</dbReference>
<evidence type="ECO:0000313" key="7">
    <source>
        <dbReference type="EMBL" id="MCR2806273.1"/>
    </source>
</evidence>
<organism evidence="7 8">
    <name type="scientific">Paenibacillus soyae</name>
    <dbReference type="NCBI Taxonomy" id="2969249"/>
    <lineage>
        <taxon>Bacteria</taxon>
        <taxon>Bacillati</taxon>
        <taxon>Bacillota</taxon>
        <taxon>Bacilli</taxon>
        <taxon>Bacillales</taxon>
        <taxon>Paenibacillaceae</taxon>
        <taxon>Paenibacillus</taxon>
    </lineage>
</organism>
<accession>A0A9X2SC24</accession>
<protein>
    <submittedName>
        <fullName evidence="7">Response regulator</fullName>
    </submittedName>
</protein>
<sequence>MNTLTVMFVDDEVLAIEHLKRMVDWEKEGFRVVGESARPLQALSLVSRLKPDLIFADIRMPHLDGIEFSKRVFASGHRCRIVLLTAYKEFEYVKEAISLGVTEYLIKHDLEPDTLRRELVKVKAAIHEERKNNAVFIRQYLKELTSGNRPSEELSATVSRQEIVKGREFAYVILSIDDYFAVLPGTNRESEDIRNAELPQLPMHDVEIAYLRDGRIGYLLSAKPVASRREAVGRCAEAASALCRAIEASCTKQRVVAAYSAPFYKLEDLMGIHRATMEQLTAGMLFDGAAVIGPASARRLTLTEDHAALLREALDKLQEGDPDSVEASLNVCFEKAAQTRSISYLADICEALTSALEALRYKRGLPSLSELLNEEATARWRTLKGIQAWLITKMEETLSSGTSHGYSRKVRSAIDYIAAHFAEDLSADSISMNLGISGEHLRHLFKQETGQTLHDYITKYRIEKAKTWLASGHYKLYEISDRVGYKSSHYFSKVFCKAVGMSPLDYAETKGAKQ</sequence>
<dbReference type="Gene3D" id="3.40.50.2300">
    <property type="match status" value="1"/>
</dbReference>
<feature type="modified residue" description="4-aspartylphosphate" evidence="4">
    <location>
        <position position="57"/>
    </location>
</feature>
<dbReference type="InterPro" id="IPR011006">
    <property type="entry name" value="CheY-like_superfamily"/>
</dbReference>
<evidence type="ECO:0000256" key="3">
    <source>
        <dbReference type="ARBA" id="ARBA00023163"/>
    </source>
</evidence>
<dbReference type="InterPro" id="IPR018060">
    <property type="entry name" value="HTH_AraC"/>
</dbReference>
<evidence type="ECO:0000256" key="2">
    <source>
        <dbReference type="ARBA" id="ARBA00023125"/>
    </source>
</evidence>
<dbReference type="Proteomes" id="UP001141950">
    <property type="component" value="Unassembled WGS sequence"/>
</dbReference>
<evidence type="ECO:0000259" key="6">
    <source>
        <dbReference type="PROSITE" id="PS50110"/>
    </source>
</evidence>
<dbReference type="SMART" id="SM00448">
    <property type="entry name" value="REC"/>
    <property type="match status" value="1"/>
</dbReference>
<dbReference type="Pfam" id="PF12833">
    <property type="entry name" value="HTH_18"/>
    <property type="match status" value="1"/>
</dbReference>
<dbReference type="GO" id="GO:0000160">
    <property type="term" value="P:phosphorelay signal transduction system"/>
    <property type="evidence" value="ECO:0007669"/>
    <property type="project" value="InterPro"/>
</dbReference>
<dbReference type="SUPFAM" id="SSF52172">
    <property type="entry name" value="CheY-like"/>
    <property type="match status" value="1"/>
</dbReference>
<evidence type="ECO:0000256" key="1">
    <source>
        <dbReference type="ARBA" id="ARBA00023015"/>
    </source>
</evidence>
<comment type="caution">
    <text evidence="7">The sequence shown here is derived from an EMBL/GenBank/DDBJ whole genome shotgun (WGS) entry which is preliminary data.</text>
</comment>
<dbReference type="SMART" id="SM00342">
    <property type="entry name" value="HTH_ARAC"/>
    <property type="match status" value="1"/>
</dbReference>